<protein>
    <submittedName>
        <fullName evidence="1">Uncharacterized protein</fullName>
    </submittedName>
</protein>
<organism evidence="1 2">
    <name type="scientific">candidate division Kazan bacterium GW2011_GWB1_52_7</name>
    <dbReference type="NCBI Taxonomy" id="1620414"/>
    <lineage>
        <taxon>Bacteria</taxon>
        <taxon>Bacteria division Kazan-3B-28</taxon>
    </lineage>
</organism>
<accession>A0A0G2A211</accession>
<dbReference type="Proteomes" id="UP000034913">
    <property type="component" value="Unassembled WGS sequence"/>
</dbReference>
<evidence type="ECO:0000313" key="1">
    <source>
        <dbReference type="EMBL" id="KKW26164.1"/>
    </source>
</evidence>
<proteinExistence type="predicted"/>
<evidence type="ECO:0000313" key="2">
    <source>
        <dbReference type="Proteomes" id="UP000034913"/>
    </source>
</evidence>
<dbReference type="AlphaFoldDB" id="A0A0G2A211"/>
<sequence length="199" mass="23093">MKTKLEGENVPERMASILLAKSQDRMIVRTAIEPGPVTAKKRERTGKIKVYLISYCQFDGITGGFFQASYQSYLKPSQWNSSEFEIAGLPSSPAEQDQWLAAQLLNWKESDPGFFTAEEIVEEIRPAEKSVFLSAQEFHTLLWVHYSRIHGLLEYYRANRVSVTFSKETFQERLGAYLSRISKSWIYHYGPFQSWMMFH</sequence>
<gene>
    <name evidence="1" type="ORF">VF00_C0016G0002</name>
</gene>
<comment type="caution">
    <text evidence="1">The sequence shown here is derived from an EMBL/GenBank/DDBJ whole genome shotgun (WGS) entry which is preliminary data.</text>
</comment>
<reference evidence="1 2" key="1">
    <citation type="journal article" date="2015" name="Nature">
        <title>rRNA introns, odd ribosomes, and small enigmatic genomes across a large radiation of phyla.</title>
        <authorList>
            <person name="Brown C.T."/>
            <person name="Hug L.A."/>
            <person name="Thomas B.C."/>
            <person name="Sharon I."/>
            <person name="Castelle C.J."/>
            <person name="Singh A."/>
            <person name="Wilkins M.J."/>
            <person name="Williams K.H."/>
            <person name="Banfield J.F."/>
        </authorList>
    </citation>
    <scope>NUCLEOTIDE SEQUENCE [LARGE SCALE GENOMIC DNA]</scope>
</reference>
<name>A0A0G2A211_UNCK3</name>
<dbReference type="EMBL" id="LCRB01000016">
    <property type="protein sequence ID" value="KKW26164.1"/>
    <property type="molecule type" value="Genomic_DNA"/>
</dbReference>